<evidence type="ECO:0000256" key="6">
    <source>
        <dbReference type="ARBA" id="ARBA00022801"/>
    </source>
</evidence>
<dbReference type="Pfam" id="PF03372">
    <property type="entry name" value="Exo_endo_phos"/>
    <property type="match status" value="1"/>
</dbReference>
<dbReference type="Gene3D" id="3.60.10.10">
    <property type="entry name" value="Endonuclease/exonuclease/phosphatase"/>
    <property type="match status" value="1"/>
</dbReference>
<reference evidence="13 14" key="1">
    <citation type="submission" date="2017-07" db="EMBL/GenBank/DDBJ databases">
        <title>Leptospira spp. isolated from tropical soils.</title>
        <authorList>
            <person name="Thibeaux R."/>
            <person name="Iraola G."/>
            <person name="Ferres I."/>
            <person name="Bierque E."/>
            <person name="Girault D."/>
            <person name="Soupe-Gilbert M.-E."/>
            <person name="Picardeau M."/>
            <person name="Goarant C."/>
        </authorList>
    </citation>
    <scope>NUCLEOTIDE SEQUENCE [LARGE SCALE GENOMIC DNA]</scope>
    <source>
        <strain evidence="11 14">FH2-B-C1</strain>
        <strain evidence="12 13">FH2-B-D1</strain>
    </source>
</reference>
<keyword evidence="8" id="KW-0234">DNA repair</keyword>
<sequence>MKFVFAGLLILVGCSHFFPENPYFEIVTHFRIQLFVFYLLCAVLSWIRKSDSVLFLVLILIAESLYQLTFFAQTQNPVETKNETYRILVSNVNKPNRQFNRLLELIQKEDPDVIVLIEPDREWMRKLKNTTFSYRHFHETNNDTGYFSFAIFSKYNIQNFEIIPTGRMKIPLARMSVFFPSGAFRLYAIHPVPPILTKKEFMKDRVFQLENINSELIKEESPAMLVGDFNATPWSSGFSSLIRGTKLRTARSDFGLFGTWPTPEYFRTLLLPGQKPISESDIFYRVFNSRIFRIPIDHVLTTQEFKIKEYRLGKHIGSDHFPLLVDFVF</sequence>
<gene>
    <name evidence="12" type="ORF">CH376_05655</name>
    <name evidence="11" type="ORF">CH380_16875</name>
</gene>
<evidence type="ECO:0000256" key="4">
    <source>
        <dbReference type="ARBA" id="ARBA00022723"/>
    </source>
</evidence>
<protein>
    <recommendedName>
        <fullName evidence="10">Endonuclease/exonuclease/phosphatase domain-containing protein</fullName>
    </recommendedName>
</protein>
<evidence type="ECO:0000256" key="5">
    <source>
        <dbReference type="ARBA" id="ARBA00022763"/>
    </source>
</evidence>
<comment type="caution">
    <text evidence="11">The sequence shown here is derived from an EMBL/GenBank/DDBJ whole genome shotgun (WGS) entry which is preliminary data.</text>
</comment>
<evidence type="ECO:0000259" key="10">
    <source>
        <dbReference type="Pfam" id="PF03372"/>
    </source>
</evidence>
<dbReference type="EMBL" id="NPDU01000010">
    <property type="protein sequence ID" value="PJZ62969.1"/>
    <property type="molecule type" value="Genomic_DNA"/>
</dbReference>
<evidence type="ECO:0000256" key="8">
    <source>
        <dbReference type="ARBA" id="ARBA00023204"/>
    </source>
</evidence>
<dbReference type="Proteomes" id="UP000232149">
    <property type="component" value="Unassembled WGS sequence"/>
</dbReference>
<dbReference type="GO" id="GO:0006281">
    <property type="term" value="P:DNA repair"/>
    <property type="evidence" value="ECO:0007669"/>
    <property type="project" value="UniProtKB-KW"/>
</dbReference>
<evidence type="ECO:0000256" key="9">
    <source>
        <dbReference type="SAM" id="Phobius"/>
    </source>
</evidence>
<evidence type="ECO:0000256" key="2">
    <source>
        <dbReference type="ARBA" id="ARBA00001946"/>
    </source>
</evidence>
<organism evidence="11 14">
    <name type="scientific">Leptospira adleri</name>
    <dbReference type="NCBI Taxonomy" id="2023186"/>
    <lineage>
        <taxon>Bacteria</taxon>
        <taxon>Pseudomonadati</taxon>
        <taxon>Spirochaetota</taxon>
        <taxon>Spirochaetia</taxon>
        <taxon>Leptospirales</taxon>
        <taxon>Leptospiraceae</taxon>
        <taxon>Leptospira</taxon>
    </lineage>
</organism>
<keyword evidence="4" id="KW-0479">Metal-binding</keyword>
<dbReference type="InterPro" id="IPR005135">
    <property type="entry name" value="Endo/exonuclease/phosphatase"/>
</dbReference>
<dbReference type="PANTHER" id="PTHR15822">
    <property type="entry name" value="TRAF AND TNF RECEPTOR-ASSOCIATED PROTEIN"/>
    <property type="match status" value="1"/>
</dbReference>
<dbReference type="InterPro" id="IPR051547">
    <property type="entry name" value="TDP2-like"/>
</dbReference>
<keyword evidence="7" id="KW-0460">Magnesium</keyword>
<evidence type="ECO:0000256" key="1">
    <source>
        <dbReference type="ARBA" id="ARBA00001936"/>
    </source>
</evidence>
<dbReference type="AlphaFoldDB" id="A0A2M9YKS7"/>
<name>A0A2M9YKS7_9LEPT</name>
<proteinExistence type="predicted"/>
<dbReference type="GO" id="GO:0004518">
    <property type="term" value="F:nuclease activity"/>
    <property type="evidence" value="ECO:0007669"/>
    <property type="project" value="UniProtKB-KW"/>
</dbReference>
<evidence type="ECO:0000313" key="11">
    <source>
        <dbReference type="EMBL" id="PJZ52107.1"/>
    </source>
</evidence>
<dbReference type="PANTHER" id="PTHR15822:SF4">
    <property type="entry name" value="TYROSYL-DNA PHOSPHODIESTERASE 2"/>
    <property type="match status" value="1"/>
</dbReference>
<keyword evidence="13" id="KW-1185">Reference proteome</keyword>
<dbReference type="RefSeq" id="WP_100786923.1">
    <property type="nucleotide sequence ID" value="NZ_NPDU01000010.1"/>
</dbReference>
<evidence type="ECO:0000313" key="12">
    <source>
        <dbReference type="EMBL" id="PJZ62969.1"/>
    </source>
</evidence>
<dbReference type="GO" id="GO:0046872">
    <property type="term" value="F:metal ion binding"/>
    <property type="evidence" value="ECO:0007669"/>
    <property type="project" value="UniProtKB-KW"/>
</dbReference>
<dbReference type="GO" id="GO:0016787">
    <property type="term" value="F:hydrolase activity"/>
    <property type="evidence" value="ECO:0007669"/>
    <property type="project" value="UniProtKB-KW"/>
</dbReference>
<evidence type="ECO:0000256" key="7">
    <source>
        <dbReference type="ARBA" id="ARBA00022842"/>
    </source>
</evidence>
<keyword evidence="5" id="KW-0227">DNA damage</keyword>
<keyword evidence="3" id="KW-0540">Nuclease</keyword>
<evidence type="ECO:0000313" key="13">
    <source>
        <dbReference type="Proteomes" id="UP000232149"/>
    </source>
</evidence>
<keyword evidence="9" id="KW-1133">Transmembrane helix</keyword>
<feature type="domain" description="Endonuclease/exonuclease/phosphatase" evidence="10">
    <location>
        <begin position="91"/>
        <end position="320"/>
    </location>
</feature>
<dbReference type="SUPFAM" id="SSF56219">
    <property type="entry name" value="DNase I-like"/>
    <property type="match status" value="1"/>
</dbReference>
<dbReference type="EMBL" id="NPDV01000016">
    <property type="protein sequence ID" value="PJZ52107.1"/>
    <property type="molecule type" value="Genomic_DNA"/>
</dbReference>
<evidence type="ECO:0000313" key="14">
    <source>
        <dbReference type="Proteomes" id="UP000232188"/>
    </source>
</evidence>
<dbReference type="InterPro" id="IPR036691">
    <property type="entry name" value="Endo/exonu/phosph_ase_sf"/>
</dbReference>
<comment type="cofactor">
    <cofactor evidence="2">
        <name>Mg(2+)</name>
        <dbReference type="ChEBI" id="CHEBI:18420"/>
    </cofactor>
</comment>
<feature type="transmembrane region" description="Helical" evidence="9">
    <location>
        <begin position="29"/>
        <end position="47"/>
    </location>
</feature>
<keyword evidence="9" id="KW-0812">Transmembrane</keyword>
<dbReference type="Proteomes" id="UP000232188">
    <property type="component" value="Unassembled WGS sequence"/>
</dbReference>
<comment type="cofactor">
    <cofactor evidence="1">
        <name>Mn(2+)</name>
        <dbReference type="ChEBI" id="CHEBI:29035"/>
    </cofactor>
</comment>
<evidence type="ECO:0000256" key="3">
    <source>
        <dbReference type="ARBA" id="ARBA00022722"/>
    </source>
</evidence>
<feature type="transmembrane region" description="Helical" evidence="9">
    <location>
        <begin position="54"/>
        <end position="72"/>
    </location>
</feature>
<keyword evidence="6" id="KW-0378">Hydrolase</keyword>
<keyword evidence="9" id="KW-0472">Membrane</keyword>
<accession>A0A2M9YKS7</accession>